<dbReference type="SUPFAM" id="SSF109604">
    <property type="entry name" value="HD-domain/PDEase-like"/>
    <property type="match status" value="1"/>
</dbReference>
<evidence type="ECO:0000313" key="2">
    <source>
        <dbReference type="EMBL" id="XCN71637.1"/>
    </source>
</evidence>
<gene>
    <name evidence="2" type="ORF">Q3M24_15150</name>
</gene>
<dbReference type="SMART" id="SM00471">
    <property type="entry name" value="HDc"/>
    <property type="match status" value="1"/>
</dbReference>
<dbReference type="Gene3D" id="1.10.3210.10">
    <property type="entry name" value="Hypothetical protein af1432"/>
    <property type="match status" value="1"/>
</dbReference>
<dbReference type="EMBL" id="CP159373">
    <property type="protein sequence ID" value="XCN71637.1"/>
    <property type="molecule type" value="Genomic_DNA"/>
</dbReference>
<dbReference type="InterPro" id="IPR006674">
    <property type="entry name" value="HD_domain"/>
</dbReference>
<name>A0AAU8LRA4_9BACT</name>
<reference evidence="2" key="2">
    <citation type="submission" date="2024-06" db="EMBL/GenBank/DDBJ databases">
        <authorList>
            <person name="Plum-Jensen L.E."/>
            <person name="Schramm A."/>
            <person name="Marshall I.P.G."/>
        </authorList>
    </citation>
    <scope>NUCLEOTIDE SEQUENCE</scope>
    <source>
        <strain evidence="2">Rat1</strain>
    </source>
</reference>
<evidence type="ECO:0000259" key="1">
    <source>
        <dbReference type="SMART" id="SM00471"/>
    </source>
</evidence>
<organism evidence="2">
    <name type="scientific">Candidatus Electrothrix aestuarii</name>
    <dbReference type="NCBI Taxonomy" id="3062594"/>
    <lineage>
        <taxon>Bacteria</taxon>
        <taxon>Pseudomonadati</taxon>
        <taxon>Thermodesulfobacteriota</taxon>
        <taxon>Desulfobulbia</taxon>
        <taxon>Desulfobulbales</taxon>
        <taxon>Desulfobulbaceae</taxon>
        <taxon>Candidatus Electrothrix</taxon>
    </lineage>
</organism>
<accession>A0AAU8LRA4</accession>
<dbReference type="InterPro" id="IPR003607">
    <property type="entry name" value="HD/PDEase_dom"/>
</dbReference>
<protein>
    <submittedName>
        <fullName evidence="2">HD domain-containing protein</fullName>
    </submittedName>
</protein>
<dbReference type="InterPro" id="IPR006675">
    <property type="entry name" value="HDIG_dom"/>
</dbReference>
<dbReference type="Pfam" id="PF01966">
    <property type="entry name" value="HD"/>
    <property type="match status" value="1"/>
</dbReference>
<dbReference type="NCBIfam" id="TIGR00277">
    <property type="entry name" value="HDIG"/>
    <property type="match status" value="1"/>
</dbReference>
<feature type="domain" description="HD/PDEase" evidence="1">
    <location>
        <begin position="95"/>
        <end position="215"/>
    </location>
</feature>
<reference evidence="2" key="1">
    <citation type="journal article" date="2024" name="Syst. Appl. Microbiol.">
        <title>First single-strain enrichments of Electrothrix cable bacteria, description of E. aestuarii sp. nov. and E. rattekaaiensis sp. nov., and proposal of a cable bacteria taxonomy following the rules of the SeqCode.</title>
        <authorList>
            <person name="Plum-Jensen L.E."/>
            <person name="Schramm A."/>
            <person name="Marshall I.P.G."/>
        </authorList>
    </citation>
    <scope>NUCLEOTIDE SEQUENCE</scope>
    <source>
        <strain evidence="2">Rat1</strain>
    </source>
</reference>
<proteinExistence type="predicted"/>
<dbReference type="AlphaFoldDB" id="A0AAU8LRA4"/>
<sequence>MQCPGQDSRYWSGEDVFESNCPKCGQAVEFFKDDSQQICRNCGHRILNPKIDFGCASYCPHAEQCLGALPPELVQAQGDLFKDRIAIAMRKYFGEDVRRIRHAEAVAEQAEIIAKTEDGCDMMVIMAAAYLHDIGIREAERKFNSSAARYQHSEGPPVAQEILTQLKAKPELVDEVCDIIAHHHAPRAEETANFKVLYDADLIVNKIEHYQENPPGQGQLDRLPELFLTKSGAEQGIKVLGKFKVPPFSTS</sequence>
<dbReference type="CDD" id="cd00077">
    <property type="entry name" value="HDc"/>
    <property type="match status" value="1"/>
</dbReference>
<dbReference type="KEGG" id="eaj:Q3M24_15150"/>